<sequence length="302" mass="32814">MANQRIVNTDPIILSQNELEELVDKKATCPFIGTAVMARELPVRNNAHQPLASIEDVVRLGNLGGGDLGQVLEIFAKGNHAFMLGNPNKLDKPVPADQFSLDFPSSQGSHSGHSGILQGDPRVLDSGRFSLKDFKRLTDKATNGLITLSAVGKFIAENLDLDTTSKVDEPDLVFVFGKDLVETALQGGAFLFEQLTNVVTGKNMSDEARKLAEKMTKLAGENNLLGSAGEFGLLFAFFANKPGAQMVESEPALSVEDLTLIFEHKQFPPGWKTWKKTASSWVTNTIHLVASAIKEFEKLPHA</sequence>
<protein>
    <submittedName>
        <fullName evidence="1">Uncharacterized protein</fullName>
    </submittedName>
</protein>
<gene>
    <name evidence="1" type="ORF">A1359_04320</name>
</gene>
<keyword evidence="2" id="KW-1185">Reference proteome</keyword>
<dbReference type="EMBL" id="LUUI01000076">
    <property type="protein sequence ID" value="OAI18797.1"/>
    <property type="molecule type" value="Genomic_DNA"/>
</dbReference>
<dbReference type="Proteomes" id="UP000078476">
    <property type="component" value="Unassembled WGS sequence"/>
</dbReference>
<proteinExistence type="predicted"/>
<evidence type="ECO:0000313" key="1">
    <source>
        <dbReference type="EMBL" id="OAI18797.1"/>
    </source>
</evidence>
<comment type="caution">
    <text evidence="1">The sequence shown here is derived from an EMBL/GenBank/DDBJ whole genome shotgun (WGS) entry which is preliminary data.</text>
</comment>
<accession>A0A177NLA2</accession>
<dbReference type="AlphaFoldDB" id="A0A177NLA2"/>
<reference evidence="1 2" key="1">
    <citation type="submission" date="2016-03" db="EMBL/GenBank/DDBJ databases">
        <authorList>
            <person name="Ploux O."/>
        </authorList>
    </citation>
    <scope>NUCLEOTIDE SEQUENCE [LARGE SCALE GENOMIC DNA]</scope>
    <source>
        <strain evidence="1 2">R-45370</strain>
    </source>
</reference>
<name>A0A177NLA2_9GAMM</name>
<evidence type="ECO:0000313" key="2">
    <source>
        <dbReference type="Proteomes" id="UP000078476"/>
    </source>
</evidence>
<organism evidence="1 2">
    <name type="scientific">Methylomonas lenta</name>
    <dbReference type="NCBI Taxonomy" id="980561"/>
    <lineage>
        <taxon>Bacteria</taxon>
        <taxon>Pseudomonadati</taxon>
        <taxon>Pseudomonadota</taxon>
        <taxon>Gammaproteobacteria</taxon>
        <taxon>Methylococcales</taxon>
        <taxon>Methylococcaceae</taxon>
        <taxon>Methylomonas</taxon>
    </lineage>
</organism>
<dbReference type="RefSeq" id="WP_066978868.1">
    <property type="nucleotide sequence ID" value="NZ_LUUI01000076.1"/>
</dbReference>